<accession>A0ABN9RLF1</accession>
<keyword evidence="9" id="KW-1185">Reference proteome</keyword>
<dbReference type="SMART" id="SM01296">
    <property type="entry name" value="N2227"/>
    <property type="match status" value="1"/>
</dbReference>
<evidence type="ECO:0000256" key="4">
    <source>
        <dbReference type="ARBA" id="ARBA00022679"/>
    </source>
</evidence>
<dbReference type="SUPFAM" id="SSF53335">
    <property type="entry name" value="S-adenosyl-L-methionine-dependent methyltransferases"/>
    <property type="match status" value="1"/>
</dbReference>
<evidence type="ECO:0000256" key="3">
    <source>
        <dbReference type="ARBA" id="ARBA00022603"/>
    </source>
</evidence>
<feature type="region of interest" description="Disordered" evidence="7">
    <location>
        <begin position="637"/>
        <end position="663"/>
    </location>
</feature>
<feature type="compositionally biased region" description="Polar residues" evidence="7">
    <location>
        <begin position="1524"/>
        <end position="1535"/>
    </location>
</feature>
<sequence length="1713" mass="185460">MQCESWRMSRTELREVLNRYEKAVEEDALGLLRPSAAEKALLGVGALSKRAEAVRRARDANRKFVEAVIEDIPDLCSLPGEDDVPQRPVCAMKPLDPGAGTLPSSSYGSMASVFLHLLRDWSSLCEHVGTTTYGPAVAKLKELLPGGGEVLLPGAGLGRLALQMAAEGFRVEANDASRLFLTVADYILNRPTCQDLPIYPLAHVFSENWAHDQQYLEVKVPAQAPQDLLAGRAASQPAFSIVPGDFVKMYSAGGSGHRKFDAILTCFFIDTTADPCELFHVMDNLLAEGGVWVNVGPLNWRKEARMKLNWDEVMTMWKALGYEFVSQQNVDCDYHLPRGQKMYTESYQCVLSAVQEQQFEDCIHRHVEYQLRDEGSIKLVFIVHAKLKVELFETTLPDDAPVVFCYAGPSSCRKTFEYIPEYVPEEKFLDLNRTMKCWVAKTTMRQQRGGVQTTEHEVGMDHCFLPGETVYFRNKEPRFNEPVWVVSQEEAEAFERLTGRMTEKGDSSFKFLVKQTLKAGDRFVLVPAYDRERGSLIVESEHVGSSLGRALLGAARYQIKLKSALRAARGAKSGGAVATPRGGSVDLPGARQALGLGPSSEGKAAQAGVSGSCLRERAAMSGSRSPLNFEKELEAVLSQSPPQGPKTTRGAGTPVRDLLTGNPWERMQWGDKKASMMTTEVRVDKLEHLCEELSKNAPPLTGDIETMIKECISDFMKQVKDLAKKSTDIVSRAMAGMKGQAKGSIGMASSSAVCAFHFGELHWEVALLSQKVEPRSPHVPLLWCLLESIWFEWFRSSRSTEIEKWPAWALRCPRQLSPRGSAIVAWPSSVTLEQISSDRFDVYAEERKSLLYWHANLGEKKPEEDMRTLSVKYNGQGHRGRVWVESVKELVEDSFSDWPIHAMRVMAEVFELGIQYDQINVASLAEVREEAEIDKQTSKAKALKEEAKVTLNRQQGKDKDKVKKGLNWLHDPAQSPFVDPAAVDEVGEGVDLFEASIDVDNCFRRDRAQKLLDNILEIPNAKNMKWQEVQGAGQVREALGIEFNGVLRARTVYTLLTPCLCYTDARFGWGSELWGHGPSFAEAPFAGLVGKDLKDAERVDSGGATLDGHPPIEDSFLKRKKHIAKMAEVPGMQHASVLKRSSVGERTWTQHRRLRRGLVDYVEEQRLHADRVQDFDLAIVALMTHMRLLGYDAGLGQKLIAATVPPEVWQAGGPLSAEVMAGRQGIGQAGPTPRPSATHAAYGFGFGESLDGRPGSMMQLAEVGGGYVAEKTTKRSGVLEKFLTVSQNAGHRPPERGRFLLVHNPDGTVSLQLTDGSQPAPLSGRGSASALRSSARRPALCVTATMAAAPAAERPSLQRVASWADAHDDDASQAAKALGPSKAAAAGGRARARDAAVPRAARGGAAAAAAAGPQPLSGGGGGGSVAGAAEAWEAGQGSPAALSAGSRLHAAGRCKPCVFFHTKGCHGGPDCPFCHLCPPGEKQRRKRLKQNLLASLMREERWRCDEGGGGGGGAGAPPGHLSRESSTTSFCSTVNSAAQATATTGSSGWNSGASTPMPPARQQPGTKAAAACDGALSQPRQALQQRAAAAASSRPAAARPGAPGGAGGVLQGRASQGVQASQGLQQRQAQGYKYPCAKPVYCVPKKPPGGPGGRAQQPSRPRNLPRQAPVQEESGSSSSDDRTTRSPRTARAAPRRPTRSRRARGGGKQAKAS</sequence>
<gene>
    <name evidence="8" type="ORF">PCOR1329_LOCUS21819</name>
</gene>
<reference evidence="8" key="1">
    <citation type="submission" date="2023-10" db="EMBL/GenBank/DDBJ databases">
        <authorList>
            <person name="Chen Y."/>
            <person name="Shah S."/>
            <person name="Dougan E. K."/>
            <person name="Thang M."/>
            <person name="Chan C."/>
        </authorList>
    </citation>
    <scope>NUCLEOTIDE SEQUENCE [LARGE SCALE GENOMIC DNA]</scope>
</reference>
<evidence type="ECO:0000256" key="7">
    <source>
        <dbReference type="SAM" id="MobiDB-lite"/>
    </source>
</evidence>
<dbReference type="EC" id="2.1.1.22" evidence="2"/>
<dbReference type="Proteomes" id="UP001189429">
    <property type="component" value="Unassembled WGS sequence"/>
</dbReference>
<feature type="compositionally biased region" description="Low complexity" evidence="7">
    <location>
        <begin position="1575"/>
        <end position="1601"/>
    </location>
</feature>
<dbReference type="EMBL" id="CAUYUJ010007224">
    <property type="protein sequence ID" value="CAK0819986.1"/>
    <property type="molecule type" value="Genomic_DNA"/>
</dbReference>
<protein>
    <recommendedName>
        <fullName evidence="2">carnosine N-methyltransferase</fullName>
        <ecNumber evidence="2">2.1.1.22</ecNumber>
    </recommendedName>
</protein>
<feature type="compositionally biased region" description="Gly residues" evidence="7">
    <location>
        <begin position="1507"/>
        <end position="1516"/>
    </location>
</feature>
<feature type="compositionally biased region" description="Low complexity" evidence="7">
    <location>
        <begin position="1611"/>
        <end position="1631"/>
    </location>
</feature>
<evidence type="ECO:0000256" key="2">
    <source>
        <dbReference type="ARBA" id="ARBA00012003"/>
    </source>
</evidence>
<comment type="caution">
    <text evidence="8">The sequence shown here is derived from an EMBL/GenBank/DDBJ whole genome shotgun (WGS) entry which is preliminary data.</text>
</comment>
<proteinExistence type="inferred from homology"/>
<comment type="similarity">
    <text evidence="1">Belongs to the carnosine N-methyltransferase family.</text>
</comment>
<keyword evidence="6" id="KW-0175">Coiled coil</keyword>
<feature type="compositionally biased region" description="Low complexity" evidence="7">
    <location>
        <begin position="1536"/>
        <end position="1548"/>
    </location>
</feature>
<feature type="region of interest" description="Disordered" evidence="7">
    <location>
        <begin position="571"/>
        <end position="608"/>
    </location>
</feature>
<dbReference type="PANTHER" id="PTHR12303:SF6">
    <property type="entry name" value="CARNOSINE N-METHYLTRANSFERASE"/>
    <property type="match status" value="1"/>
</dbReference>
<evidence type="ECO:0000256" key="1">
    <source>
        <dbReference type="ARBA" id="ARBA00010086"/>
    </source>
</evidence>
<evidence type="ECO:0000313" key="8">
    <source>
        <dbReference type="EMBL" id="CAK0819986.1"/>
    </source>
</evidence>
<feature type="region of interest" description="Disordered" evidence="7">
    <location>
        <begin position="1504"/>
        <end position="1713"/>
    </location>
</feature>
<evidence type="ECO:0000256" key="6">
    <source>
        <dbReference type="SAM" id="Coils"/>
    </source>
</evidence>
<evidence type="ECO:0000256" key="5">
    <source>
        <dbReference type="ARBA" id="ARBA00022691"/>
    </source>
</evidence>
<organism evidence="8 9">
    <name type="scientific">Prorocentrum cordatum</name>
    <dbReference type="NCBI Taxonomy" id="2364126"/>
    <lineage>
        <taxon>Eukaryota</taxon>
        <taxon>Sar</taxon>
        <taxon>Alveolata</taxon>
        <taxon>Dinophyceae</taxon>
        <taxon>Prorocentrales</taxon>
        <taxon>Prorocentraceae</taxon>
        <taxon>Prorocentrum</taxon>
    </lineage>
</organism>
<keyword evidence="4" id="KW-0808">Transferase</keyword>
<feature type="coiled-coil region" evidence="6">
    <location>
        <begin position="926"/>
        <end position="953"/>
    </location>
</feature>
<feature type="compositionally biased region" description="Basic residues" evidence="7">
    <location>
        <begin position="1693"/>
        <end position="1705"/>
    </location>
</feature>
<dbReference type="InterPro" id="IPR012901">
    <property type="entry name" value="CARME"/>
</dbReference>
<dbReference type="PANTHER" id="PTHR12303">
    <property type="entry name" value="CARNOSINE N-METHYLTRANSFERASE"/>
    <property type="match status" value="1"/>
</dbReference>
<name>A0ABN9RLF1_9DINO</name>
<feature type="compositionally biased region" description="Low complexity" evidence="7">
    <location>
        <begin position="1372"/>
        <end position="1390"/>
    </location>
</feature>
<evidence type="ECO:0000313" key="9">
    <source>
        <dbReference type="Proteomes" id="UP001189429"/>
    </source>
</evidence>
<dbReference type="Gene3D" id="3.40.50.150">
    <property type="entry name" value="Vaccinia Virus protein VP39"/>
    <property type="match status" value="1"/>
</dbReference>
<dbReference type="InterPro" id="IPR029063">
    <property type="entry name" value="SAM-dependent_MTases_sf"/>
</dbReference>
<keyword evidence="5" id="KW-0949">S-adenosyl-L-methionine</keyword>
<keyword evidence="3" id="KW-0489">Methyltransferase</keyword>
<dbReference type="Pfam" id="PF07942">
    <property type="entry name" value="CARME"/>
    <property type="match status" value="1"/>
</dbReference>
<feature type="region of interest" description="Disordered" evidence="7">
    <location>
        <begin position="1371"/>
        <end position="1397"/>
    </location>
</feature>